<feature type="compositionally biased region" description="Low complexity" evidence="2">
    <location>
        <begin position="100"/>
        <end position="112"/>
    </location>
</feature>
<name>A0AA35LIV9_9SAUR</name>
<organism evidence="3 4">
    <name type="scientific">Podarcis lilfordi</name>
    <name type="common">Lilford's wall lizard</name>
    <dbReference type="NCBI Taxonomy" id="74358"/>
    <lineage>
        <taxon>Eukaryota</taxon>
        <taxon>Metazoa</taxon>
        <taxon>Chordata</taxon>
        <taxon>Craniata</taxon>
        <taxon>Vertebrata</taxon>
        <taxon>Euteleostomi</taxon>
        <taxon>Lepidosauria</taxon>
        <taxon>Squamata</taxon>
        <taxon>Bifurcata</taxon>
        <taxon>Unidentata</taxon>
        <taxon>Episquamata</taxon>
        <taxon>Laterata</taxon>
        <taxon>Lacertibaenia</taxon>
        <taxon>Lacertidae</taxon>
        <taxon>Podarcis</taxon>
    </lineage>
</organism>
<feature type="region of interest" description="Disordered" evidence="2">
    <location>
        <begin position="92"/>
        <end position="135"/>
    </location>
</feature>
<feature type="coiled-coil region" evidence="1">
    <location>
        <begin position="34"/>
        <end position="68"/>
    </location>
</feature>
<evidence type="ECO:0000256" key="2">
    <source>
        <dbReference type="SAM" id="MobiDB-lite"/>
    </source>
</evidence>
<evidence type="ECO:0000313" key="3">
    <source>
        <dbReference type="EMBL" id="CAI5797135.1"/>
    </source>
</evidence>
<dbReference type="Proteomes" id="UP001178461">
    <property type="component" value="Chromosome 16"/>
</dbReference>
<gene>
    <name evidence="3" type="ORF">PODLI_1B043207</name>
</gene>
<evidence type="ECO:0000256" key="1">
    <source>
        <dbReference type="SAM" id="Coils"/>
    </source>
</evidence>
<evidence type="ECO:0000313" key="4">
    <source>
        <dbReference type="Proteomes" id="UP001178461"/>
    </source>
</evidence>
<accession>A0AA35LIV9</accession>
<reference evidence="3" key="1">
    <citation type="submission" date="2022-12" db="EMBL/GenBank/DDBJ databases">
        <authorList>
            <person name="Alioto T."/>
            <person name="Alioto T."/>
            <person name="Gomez Garrido J."/>
        </authorList>
    </citation>
    <scope>NUCLEOTIDE SEQUENCE</scope>
</reference>
<protein>
    <submittedName>
        <fullName evidence="3">Uncharacterized protein</fullName>
    </submittedName>
</protein>
<feature type="compositionally biased region" description="Basic residues" evidence="2">
    <location>
        <begin position="113"/>
        <end position="123"/>
    </location>
</feature>
<proteinExistence type="predicted"/>
<sequence length="135" mass="15372">MDADPRICLAFLYKNDPFYSLCLSDLLTAPQQVKNKFLKEQKDLTMTIKKLEQQKLSRLRQLDEEKKQFTLLMRKKLSPGVIIRTGSSMTMERGSQRTFSSVQFSSLASSKSSWKKHGGKPHPRSGPGFFSAIGR</sequence>
<dbReference type="EMBL" id="OX395143">
    <property type="protein sequence ID" value="CAI5797135.1"/>
    <property type="molecule type" value="Genomic_DNA"/>
</dbReference>
<keyword evidence="4" id="KW-1185">Reference proteome</keyword>
<keyword evidence="1" id="KW-0175">Coiled coil</keyword>
<dbReference type="AlphaFoldDB" id="A0AA35LIV9"/>